<feature type="transmembrane region" description="Helical" evidence="6">
    <location>
        <begin position="34"/>
        <end position="53"/>
    </location>
</feature>
<dbReference type="Proteomes" id="UP001058364">
    <property type="component" value="Chromosome"/>
</dbReference>
<evidence type="ECO:0000313" key="8">
    <source>
        <dbReference type="Proteomes" id="UP001058364"/>
    </source>
</evidence>
<evidence type="ECO:0000256" key="5">
    <source>
        <dbReference type="ARBA" id="ARBA00023136"/>
    </source>
</evidence>
<protein>
    <submittedName>
        <fullName evidence="7">LemA family protein</fullName>
    </submittedName>
</protein>
<keyword evidence="4 6" id="KW-1133">Transmembrane helix</keyword>
<sequence length="217" mass="25047">MSNIYNPRNEDESGFEPKVDNSEKKAKVSIATKIIFWVLGTLFFLFAPIYFLVKRNNLNRMQNSINEASSTIDTQLAKRADTLIKLVDQVKSYKEYESSLLKDVTKLRTLINSNNTNYNREDIEQLSSKISRQISVAFESYPDLKASNLYETLMKESIYLEEEISAARRLYNSKVKSFNEQLFIFPASIVAESLNLTSMPLFKANIHQRQDVSMKDL</sequence>
<evidence type="ECO:0000256" key="6">
    <source>
        <dbReference type="SAM" id="Phobius"/>
    </source>
</evidence>
<dbReference type="PANTHER" id="PTHR34478">
    <property type="entry name" value="PROTEIN LEMA"/>
    <property type="match status" value="1"/>
</dbReference>
<gene>
    <name evidence="7" type="ORF">NX772_02115</name>
</gene>
<evidence type="ECO:0000256" key="3">
    <source>
        <dbReference type="ARBA" id="ARBA00022692"/>
    </source>
</evidence>
<comment type="similarity">
    <text evidence="2">Belongs to the LemA family.</text>
</comment>
<dbReference type="InterPro" id="IPR007156">
    <property type="entry name" value="MamQ_LemA"/>
</dbReference>
<proteinExistence type="inferred from homology"/>
<evidence type="ECO:0000256" key="4">
    <source>
        <dbReference type="ARBA" id="ARBA00022989"/>
    </source>
</evidence>
<dbReference type="Pfam" id="PF04011">
    <property type="entry name" value="LemA"/>
    <property type="match status" value="1"/>
</dbReference>
<dbReference type="EMBL" id="CP103423">
    <property type="protein sequence ID" value="UWD33884.1"/>
    <property type="molecule type" value="Genomic_DNA"/>
</dbReference>
<keyword evidence="5 6" id="KW-0472">Membrane</keyword>
<organism evidence="7 8">
    <name type="scientific">Mesomycoplasma molare</name>
    <dbReference type="NCBI Taxonomy" id="171288"/>
    <lineage>
        <taxon>Bacteria</taxon>
        <taxon>Bacillati</taxon>
        <taxon>Mycoplasmatota</taxon>
        <taxon>Mycoplasmoidales</taxon>
        <taxon>Metamycoplasmataceae</taxon>
        <taxon>Mesomycoplasma</taxon>
    </lineage>
</organism>
<evidence type="ECO:0000256" key="2">
    <source>
        <dbReference type="ARBA" id="ARBA00008854"/>
    </source>
</evidence>
<keyword evidence="3 6" id="KW-0812">Transmembrane</keyword>
<dbReference type="Gene3D" id="1.20.1440.20">
    <property type="entry name" value="LemA-like domain"/>
    <property type="match status" value="1"/>
</dbReference>
<keyword evidence="8" id="KW-1185">Reference proteome</keyword>
<dbReference type="SUPFAM" id="SSF140478">
    <property type="entry name" value="LemA-like"/>
    <property type="match status" value="1"/>
</dbReference>
<dbReference type="PANTHER" id="PTHR34478:SF1">
    <property type="entry name" value="PROTEIN LEMA"/>
    <property type="match status" value="1"/>
</dbReference>
<dbReference type="RefSeq" id="WP_027123550.1">
    <property type="nucleotide sequence ID" value="NZ_CP103423.1"/>
</dbReference>
<evidence type="ECO:0000313" key="7">
    <source>
        <dbReference type="EMBL" id="UWD33884.1"/>
    </source>
</evidence>
<evidence type="ECO:0000256" key="1">
    <source>
        <dbReference type="ARBA" id="ARBA00004167"/>
    </source>
</evidence>
<dbReference type="InterPro" id="IPR023353">
    <property type="entry name" value="LemA-like_dom_sf"/>
</dbReference>
<name>A0ABY5TU95_9BACT</name>
<reference evidence="7" key="1">
    <citation type="submission" date="2022-08" db="EMBL/GenBank/DDBJ databases">
        <title>Complete genome sequence of Mycoplasma molare type strain H 542.</title>
        <authorList>
            <person name="Spergser J."/>
        </authorList>
    </citation>
    <scope>NUCLEOTIDE SEQUENCE</scope>
    <source>
        <strain evidence="7">H 542</strain>
    </source>
</reference>
<accession>A0ABY5TU95</accession>
<comment type="subcellular location">
    <subcellularLocation>
        <location evidence="1">Membrane</location>
        <topology evidence="1">Single-pass membrane protein</topology>
    </subcellularLocation>
</comment>